<dbReference type="Proteomes" id="UP000027135">
    <property type="component" value="Unassembled WGS sequence"/>
</dbReference>
<reference evidence="2 3" key="1">
    <citation type="journal article" date="2014" name="Nat. Commun.">
        <title>Molecular traces of alternative social organization in a termite genome.</title>
        <authorList>
            <person name="Terrapon N."/>
            <person name="Li C."/>
            <person name="Robertson H.M."/>
            <person name="Ji L."/>
            <person name="Meng X."/>
            <person name="Booth W."/>
            <person name="Chen Z."/>
            <person name="Childers C.P."/>
            <person name="Glastad K.M."/>
            <person name="Gokhale K."/>
            <person name="Gowin J."/>
            <person name="Gronenberg W."/>
            <person name="Hermansen R.A."/>
            <person name="Hu H."/>
            <person name="Hunt B.G."/>
            <person name="Huylmans A.K."/>
            <person name="Khalil S.M."/>
            <person name="Mitchell R.D."/>
            <person name="Munoz-Torres M.C."/>
            <person name="Mustard J.A."/>
            <person name="Pan H."/>
            <person name="Reese J.T."/>
            <person name="Scharf M.E."/>
            <person name="Sun F."/>
            <person name="Vogel H."/>
            <person name="Xiao J."/>
            <person name="Yang W."/>
            <person name="Yang Z."/>
            <person name="Yang Z."/>
            <person name="Zhou J."/>
            <person name="Zhu J."/>
            <person name="Brent C.S."/>
            <person name="Elsik C.G."/>
            <person name="Goodisman M.A."/>
            <person name="Liberles D.A."/>
            <person name="Roe R.M."/>
            <person name="Vargo E.L."/>
            <person name="Vilcinskas A."/>
            <person name="Wang J."/>
            <person name="Bornberg-Bauer E."/>
            <person name="Korb J."/>
            <person name="Zhang G."/>
            <person name="Liebig J."/>
        </authorList>
    </citation>
    <scope>NUCLEOTIDE SEQUENCE [LARGE SCALE GENOMIC DNA]</scope>
    <source>
        <tissue evidence="2">Whole organism</tissue>
    </source>
</reference>
<evidence type="ECO:0000256" key="1">
    <source>
        <dbReference type="SAM" id="Phobius"/>
    </source>
</evidence>
<accession>A0A067QQR5</accession>
<dbReference type="InParanoid" id="A0A067QQR5"/>
<dbReference type="EMBL" id="KK853077">
    <property type="protein sequence ID" value="KDR11717.1"/>
    <property type="molecule type" value="Genomic_DNA"/>
</dbReference>
<name>A0A067QQR5_ZOONE</name>
<keyword evidence="1" id="KW-0812">Transmembrane</keyword>
<organism evidence="2 3">
    <name type="scientific">Zootermopsis nevadensis</name>
    <name type="common">Dampwood termite</name>
    <dbReference type="NCBI Taxonomy" id="136037"/>
    <lineage>
        <taxon>Eukaryota</taxon>
        <taxon>Metazoa</taxon>
        <taxon>Ecdysozoa</taxon>
        <taxon>Arthropoda</taxon>
        <taxon>Hexapoda</taxon>
        <taxon>Insecta</taxon>
        <taxon>Pterygota</taxon>
        <taxon>Neoptera</taxon>
        <taxon>Polyneoptera</taxon>
        <taxon>Dictyoptera</taxon>
        <taxon>Blattodea</taxon>
        <taxon>Blattoidea</taxon>
        <taxon>Termitoidae</taxon>
        <taxon>Termopsidae</taxon>
        <taxon>Zootermopsis</taxon>
    </lineage>
</organism>
<feature type="transmembrane region" description="Helical" evidence="1">
    <location>
        <begin position="163"/>
        <end position="183"/>
    </location>
</feature>
<sequence length="189" mass="22041">MFFQKDEARVLCRRREMPSHSSHFSPALIRNQRDWIYSLGDPEQVNFKCLENNTWETSSLILRGNGALHISSVCHIFGREFHLYPAQQSHTSMAVPHHTNIVLQHIDPLTSEEVQTLHHSTNTDVTQLDHLASEAENRLHRDINMMIHSHEDRIREQNIRHTAWYIAIPSIFIILSTVIICYGKPKLYI</sequence>
<gene>
    <name evidence="2" type="ORF">L798_14478</name>
</gene>
<protein>
    <submittedName>
        <fullName evidence="2">Uncharacterized protein</fullName>
    </submittedName>
</protein>
<evidence type="ECO:0000313" key="2">
    <source>
        <dbReference type="EMBL" id="KDR11717.1"/>
    </source>
</evidence>
<proteinExistence type="predicted"/>
<keyword evidence="1" id="KW-0472">Membrane</keyword>
<dbReference type="AlphaFoldDB" id="A0A067QQR5"/>
<keyword evidence="1" id="KW-1133">Transmembrane helix</keyword>
<keyword evidence="3" id="KW-1185">Reference proteome</keyword>
<evidence type="ECO:0000313" key="3">
    <source>
        <dbReference type="Proteomes" id="UP000027135"/>
    </source>
</evidence>